<dbReference type="PANTHER" id="PTHR43585">
    <property type="entry name" value="FUMIPYRROLE BIOSYNTHESIS PROTEIN C"/>
    <property type="match status" value="1"/>
</dbReference>
<dbReference type="GO" id="GO:0016874">
    <property type="term" value="F:ligase activity"/>
    <property type="evidence" value="ECO:0007669"/>
    <property type="project" value="UniProtKB-KW"/>
</dbReference>
<dbReference type="GO" id="GO:0005524">
    <property type="term" value="F:ATP binding"/>
    <property type="evidence" value="ECO:0007669"/>
    <property type="project" value="UniProtKB-UniRule"/>
</dbReference>
<keyword evidence="1" id="KW-0436">Ligase</keyword>
<dbReference type="Proteomes" id="UP000249082">
    <property type="component" value="Unassembled WGS sequence"/>
</dbReference>
<dbReference type="InterPro" id="IPR013815">
    <property type="entry name" value="ATP_grasp_subdomain_1"/>
</dbReference>
<evidence type="ECO:0000256" key="4">
    <source>
        <dbReference type="PROSITE-ProRule" id="PRU00409"/>
    </source>
</evidence>
<accession>A0A2W5QH03</accession>
<feature type="domain" description="ATP-grasp" evidence="5">
    <location>
        <begin position="123"/>
        <end position="298"/>
    </location>
</feature>
<dbReference type="PROSITE" id="PS50975">
    <property type="entry name" value="ATP_GRASP"/>
    <property type="match status" value="1"/>
</dbReference>
<proteinExistence type="predicted"/>
<evidence type="ECO:0000256" key="1">
    <source>
        <dbReference type="ARBA" id="ARBA00022598"/>
    </source>
</evidence>
<sequence>MNVVRILFTSAGRRVELTRCFRRAAEKLGLRAEIHACDLEPELSAACLEAEAAFQVPRCTAPDYVERLLDHCAREKIDLLVPTIDTELDVLSRARELFAELGTMVHVSAPGVIDVVRDKERTIAVLAEAGVPVPRTARIEDLRADPAGWNFPLFAKPVGGSASRGIGVLRSAAEIRADYPEPMLVQELLRGPEYTINMYLDARGRMRSAIPHLRISTRAGEVEKGRTVRDPRMIAIAGQIAAALGREGAAEGVLCFQLIDDPDAGPRVFEINARFGGGYPLADHAGGRFAESLLARVAGLSECASDHWREGVTMVRYDNAVFRG</sequence>
<keyword evidence="3 4" id="KW-0067">ATP-binding</keyword>
<dbReference type="AlphaFoldDB" id="A0A2W5QH03"/>
<protein>
    <recommendedName>
        <fullName evidence="5">ATP-grasp domain-containing protein</fullName>
    </recommendedName>
</protein>
<reference evidence="6 7" key="1">
    <citation type="submission" date="2017-08" db="EMBL/GenBank/DDBJ databases">
        <title>Infants hospitalized years apart are colonized by the same room-sourced microbial strains.</title>
        <authorList>
            <person name="Brooks B."/>
            <person name="Olm M.R."/>
            <person name="Firek B.A."/>
            <person name="Baker R."/>
            <person name="Thomas B.C."/>
            <person name="Morowitz M.J."/>
            <person name="Banfield J.F."/>
        </authorList>
    </citation>
    <scope>NUCLEOTIDE SEQUENCE [LARGE SCALE GENOMIC DNA]</scope>
    <source>
        <strain evidence="6">S2_005_002_R2_33</strain>
    </source>
</reference>
<dbReference type="Gene3D" id="3.30.470.20">
    <property type="entry name" value="ATP-grasp fold, B domain"/>
    <property type="match status" value="1"/>
</dbReference>
<dbReference type="Gene3D" id="3.30.1490.20">
    <property type="entry name" value="ATP-grasp fold, A domain"/>
    <property type="match status" value="1"/>
</dbReference>
<evidence type="ECO:0000256" key="3">
    <source>
        <dbReference type="ARBA" id="ARBA00022840"/>
    </source>
</evidence>
<dbReference type="InterPro" id="IPR011761">
    <property type="entry name" value="ATP-grasp"/>
</dbReference>
<keyword evidence="2 4" id="KW-0547">Nucleotide-binding</keyword>
<dbReference type="GO" id="GO:0046872">
    <property type="term" value="F:metal ion binding"/>
    <property type="evidence" value="ECO:0007669"/>
    <property type="project" value="InterPro"/>
</dbReference>
<evidence type="ECO:0000313" key="7">
    <source>
        <dbReference type="Proteomes" id="UP000249082"/>
    </source>
</evidence>
<dbReference type="PANTHER" id="PTHR43585:SF2">
    <property type="entry name" value="ATP-GRASP ENZYME FSQD"/>
    <property type="match status" value="1"/>
</dbReference>
<dbReference type="InterPro" id="IPR052032">
    <property type="entry name" value="ATP-dep_AA_Ligase"/>
</dbReference>
<gene>
    <name evidence="6" type="ORF">DI555_02230</name>
</gene>
<dbReference type="Pfam" id="PF15632">
    <property type="entry name" value="ATPgrasp_Ter"/>
    <property type="match status" value="1"/>
</dbReference>
<dbReference type="Pfam" id="PF21360">
    <property type="entry name" value="PylC-like_N"/>
    <property type="match status" value="1"/>
</dbReference>
<dbReference type="InterPro" id="IPR048764">
    <property type="entry name" value="PylC_N"/>
</dbReference>
<dbReference type="Gene3D" id="3.40.50.20">
    <property type="match status" value="1"/>
</dbReference>
<organism evidence="6 7">
    <name type="scientific">Novosphingobium pentaromativorans</name>
    <dbReference type="NCBI Taxonomy" id="205844"/>
    <lineage>
        <taxon>Bacteria</taxon>
        <taxon>Pseudomonadati</taxon>
        <taxon>Pseudomonadota</taxon>
        <taxon>Alphaproteobacteria</taxon>
        <taxon>Sphingomonadales</taxon>
        <taxon>Sphingomonadaceae</taxon>
        <taxon>Novosphingobium</taxon>
    </lineage>
</organism>
<evidence type="ECO:0000259" key="5">
    <source>
        <dbReference type="PROSITE" id="PS50975"/>
    </source>
</evidence>
<evidence type="ECO:0000313" key="6">
    <source>
        <dbReference type="EMBL" id="PZQ56967.1"/>
    </source>
</evidence>
<dbReference type="SUPFAM" id="SSF56059">
    <property type="entry name" value="Glutathione synthetase ATP-binding domain-like"/>
    <property type="match status" value="1"/>
</dbReference>
<comment type="caution">
    <text evidence="6">The sequence shown here is derived from an EMBL/GenBank/DDBJ whole genome shotgun (WGS) entry which is preliminary data.</text>
</comment>
<dbReference type="EMBL" id="QFPX01000002">
    <property type="protein sequence ID" value="PZQ56967.1"/>
    <property type="molecule type" value="Genomic_DNA"/>
</dbReference>
<name>A0A2W5QH03_9SPHN</name>
<evidence type="ECO:0000256" key="2">
    <source>
        <dbReference type="ARBA" id="ARBA00022741"/>
    </source>
</evidence>